<evidence type="ECO:0000256" key="2">
    <source>
        <dbReference type="SAM" id="SignalP"/>
    </source>
</evidence>
<dbReference type="AlphaFoldDB" id="A0AAW8GBP0"/>
<reference evidence="3" key="1">
    <citation type="submission" date="2023-07" db="EMBL/GenBank/DDBJ databases">
        <title>Functional and genomic diversity of the sorghum phyllosphere microbiome.</title>
        <authorList>
            <person name="Shade A."/>
        </authorList>
    </citation>
    <scope>NUCLEOTIDE SEQUENCE</scope>
    <source>
        <strain evidence="3">SORGH_AS_0908</strain>
    </source>
</reference>
<accession>A0AAW8GBP0</accession>
<feature type="chain" id="PRO_5043812889" description="Secreted protein" evidence="2">
    <location>
        <begin position="20"/>
        <end position="226"/>
    </location>
</feature>
<organism evidence="3 4">
    <name type="scientific">Pseudoxanthomonas winnipegensis</name>
    <dbReference type="NCBI Taxonomy" id="2480810"/>
    <lineage>
        <taxon>Bacteria</taxon>
        <taxon>Pseudomonadati</taxon>
        <taxon>Pseudomonadota</taxon>
        <taxon>Gammaproteobacteria</taxon>
        <taxon>Lysobacterales</taxon>
        <taxon>Lysobacteraceae</taxon>
        <taxon>Pseudoxanthomonas</taxon>
    </lineage>
</organism>
<name>A0AAW8GBP0_9GAMM</name>
<protein>
    <recommendedName>
        <fullName evidence="5">Secreted protein</fullName>
    </recommendedName>
</protein>
<evidence type="ECO:0008006" key="5">
    <source>
        <dbReference type="Google" id="ProtNLM"/>
    </source>
</evidence>
<dbReference type="Proteomes" id="UP001234354">
    <property type="component" value="Unassembled WGS sequence"/>
</dbReference>
<dbReference type="PROSITE" id="PS51257">
    <property type="entry name" value="PROKAR_LIPOPROTEIN"/>
    <property type="match status" value="1"/>
</dbReference>
<proteinExistence type="predicted"/>
<comment type="caution">
    <text evidence="3">The sequence shown here is derived from an EMBL/GenBank/DDBJ whole genome shotgun (WGS) entry which is preliminary data.</text>
</comment>
<sequence>MTRTQPRLFAAPALLFALAACSPSDSRTDMTAVNSPAAEAGTPTGARNPSPKDAYRITMTLKDAPGPFGWMKALAQYDVVNKECLSPPKDNPGGRSAPVPTDDVEIPLQKVSDTEYVATVYADQMLDEDYTGRGVCHWKLIQFRVHMKATGAQGETLFIPSIQDQKLIPAEQETVYFNKISYPRLASSALDEPLDTGESDRARFGASIRDDDLFTVTFVPHKDGVP</sequence>
<feature type="signal peptide" evidence="2">
    <location>
        <begin position="1"/>
        <end position="19"/>
    </location>
</feature>
<dbReference type="RefSeq" id="WP_306991164.1">
    <property type="nucleotide sequence ID" value="NZ_JAUTBB010000001.1"/>
</dbReference>
<evidence type="ECO:0000313" key="4">
    <source>
        <dbReference type="Proteomes" id="UP001234354"/>
    </source>
</evidence>
<gene>
    <name evidence="3" type="ORF">QE383_000767</name>
</gene>
<feature type="region of interest" description="Disordered" evidence="1">
    <location>
        <begin position="26"/>
        <end position="51"/>
    </location>
</feature>
<dbReference type="EMBL" id="JAUTBB010000001">
    <property type="protein sequence ID" value="MDQ1118459.1"/>
    <property type="molecule type" value="Genomic_DNA"/>
</dbReference>
<keyword evidence="2" id="KW-0732">Signal</keyword>
<evidence type="ECO:0000256" key="1">
    <source>
        <dbReference type="SAM" id="MobiDB-lite"/>
    </source>
</evidence>
<evidence type="ECO:0000313" key="3">
    <source>
        <dbReference type="EMBL" id="MDQ1118459.1"/>
    </source>
</evidence>